<dbReference type="InterPro" id="IPR045062">
    <property type="entry name" value="Cyt_c_biogenesis_CcsA/CcmC"/>
</dbReference>
<dbReference type="Pfam" id="PF01578">
    <property type="entry name" value="Cytochrom_C_asm"/>
    <property type="match status" value="1"/>
</dbReference>
<keyword evidence="2 6" id="KW-0812">Transmembrane</keyword>
<evidence type="ECO:0000256" key="2">
    <source>
        <dbReference type="ARBA" id="ARBA00022692"/>
    </source>
</evidence>
<dbReference type="GO" id="GO:0020037">
    <property type="term" value="F:heme binding"/>
    <property type="evidence" value="ECO:0007669"/>
    <property type="project" value="InterPro"/>
</dbReference>
<proteinExistence type="predicted"/>
<accession>E7RN28</accession>
<evidence type="ECO:0000256" key="1">
    <source>
        <dbReference type="ARBA" id="ARBA00004141"/>
    </source>
</evidence>
<feature type="transmembrane region" description="Helical" evidence="6">
    <location>
        <begin position="229"/>
        <end position="247"/>
    </location>
</feature>
<dbReference type="STRING" id="28134.SAMN05444288_0345"/>
<dbReference type="EMBL" id="AEPE02000002">
    <property type="protein sequence ID" value="EFZ38159.1"/>
    <property type="molecule type" value="Genomic_DNA"/>
</dbReference>
<feature type="transmembrane region" description="Helical" evidence="6">
    <location>
        <begin position="66"/>
        <end position="82"/>
    </location>
</feature>
<organism evidence="8 9">
    <name type="scientific">Hoylesella oralis ATCC 33269</name>
    <dbReference type="NCBI Taxonomy" id="873533"/>
    <lineage>
        <taxon>Bacteria</taxon>
        <taxon>Pseudomonadati</taxon>
        <taxon>Bacteroidota</taxon>
        <taxon>Bacteroidia</taxon>
        <taxon>Bacteroidales</taxon>
        <taxon>Prevotellaceae</taxon>
        <taxon>Hoylesella</taxon>
    </lineage>
</organism>
<feature type="transmembrane region" description="Helical" evidence="6">
    <location>
        <begin position="202"/>
        <end position="217"/>
    </location>
</feature>
<feature type="domain" description="Cytochrome c assembly protein" evidence="7">
    <location>
        <begin position="88"/>
        <end position="250"/>
    </location>
</feature>
<dbReference type="GO" id="GO:0017004">
    <property type="term" value="P:cytochrome complex assembly"/>
    <property type="evidence" value="ECO:0007669"/>
    <property type="project" value="UniProtKB-KW"/>
</dbReference>
<evidence type="ECO:0000256" key="4">
    <source>
        <dbReference type="ARBA" id="ARBA00022989"/>
    </source>
</evidence>
<feature type="transmembrane region" description="Helical" evidence="6">
    <location>
        <begin position="170"/>
        <end position="187"/>
    </location>
</feature>
<gene>
    <name evidence="8" type="primary">ccsA</name>
    <name evidence="8" type="ORF">HMPREF0663_10528</name>
</gene>
<feature type="transmembrane region" description="Helical" evidence="6">
    <location>
        <begin position="89"/>
        <end position="108"/>
    </location>
</feature>
<keyword evidence="4 6" id="KW-1133">Transmembrane helix</keyword>
<dbReference type="HOGENOM" id="CLU_049710_3_0_10"/>
<feature type="transmembrane region" description="Helical" evidence="6">
    <location>
        <begin position="32"/>
        <end position="54"/>
    </location>
</feature>
<dbReference type="RefSeq" id="WP_004369231.1">
    <property type="nucleotide sequence ID" value="NZ_GL833119.1"/>
</dbReference>
<dbReference type="PANTHER" id="PTHR30071:SF1">
    <property type="entry name" value="CYTOCHROME B_B6 PROTEIN-RELATED"/>
    <property type="match status" value="1"/>
</dbReference>
<keyword evidence="5 6" id="KW-0472">Membrane</keyword>
<evidence type="ECO:0000259" key="7">
    <source>
        <dbReference type="Pfam" id="PF01578"/>
    </source>
</evidence>
<feature type="transmembrane region" description="Helical" evidence="6">
    <location>
        <begin position="6"/>
        <end position="25"/>
    </location>
</feature>
<keyword evidence="3" id="KW-0201">Cytochrome c-type biogenesis</keyword>
<evidence type="ECO:0000256" key="3">
    <source>
        <dbReference type="ARBA" id="ARBA00022748"/>
    </source>
</evidence>
<dbReference type="eggNOG" id="COG0755">
    <property type="taxonomic scope" value="Bacteria"/>
</dbReference>
<feature type="transmembrane region" description="Helical" evidence="6">
    <location>
        <begin position="128"/>
        <end position="150"/>
    </location>
</feature>
<evidence type="ECO:0000256" key="6">
    <source>
        <dbReference type="SAM" id="Phobius"/>
    </source>
</evidence>
<dbReference type="PANTHER" id="PTHR30071">
    <property type="entry name" value="HEME EXPORTER PROTEIN C"/>
    <property type="match status" value="1"/>
</dbReference>
<comment type="caution">
    <text evidence="8">The sequence shown here is derived from an EMBL/GenBank/DDBJ whole genome shotgun (WGS) entry which is preliminary data.</text>
</comment>
<evidence type="ECO:0000256" key="5">
    <source>
        <dbReference type="ARBA" id="ARBA00023136"/>
    </source>
</evidence>
<dbReference type="InterPro" id="IPR002541">
    <property type="entry name" value="Cyt_c_assembly"/>
</dbReference>
<keyword evidence="9" id="KW-1185">Reference proteome</keyword>
<comment type="subcellular location">
    <subcellularLocation>
        <location evidence="1">Membrane</location>
        <topology evidence="1">Multi-pass membrane protein</topology>
    </subcellularLocation>
</comment>
<name>E7RN28_9BACT</name>
<dbReference type="Proteomes" id="UP000005580">
    <property type="component" value="Unassembled WGS sequence"/>
</dbReference>
<evidence type="ECO:0000313" key="8">
    <source>
        <dbReference type="EMBL" id="EFZ38159.1"/>
    </source>
</evidence>
<protein>
    <submittedName>
        <fullName evidence="8">Cytochrome c assembly protein</fullName>
    </submittedName>
</protein>
<reference evidence="8" key="1">
    <citation type="submission" date="2011-01" db="EMBL/GenBank/DDBJ databases">
        <authorList>
            <person name="Muzny D."/>
            <person name="Qin X."/>
            <person name="Buhay C."/>
            <person name="Dugan-Rocha S."/>
            <person name="Ding Y."/>
            <person name="Chen G."/>
            <person name="Hawes A."/>
            <person name="Holder M."/>
            <person name="Jhangiani S."/>
            <person name="Johnson A."/>
            <person name="Khan Z."/>
            <person name="Li Z."/>
            <person name="Liu W."/>
            <person name="Liu X."/>
            <person name="Perez L."/>
            <person name="Shen H."/>
            <person name="Wang Q."/>
            <person name="Watt J."/>
            <person name="Xi L."/>
            <person name="Xin Y."/>
            <person name="Zhou J."/>
            <person name="Deng J."/>
            <person name="Jiang H."/>
            <person name="Liu Y."/>
            <person name="Qu J."/>
            <person name="Song X.-Z."/>
            <person name="Zhang L."/>
            <person name="Villasana D."/>
            <person name="Johnson A."/>
            <person name="Liu J."/>
            <person name="Liyanage D."/>
            <person name="Lorensuhewa L."/>
            <person name="Robinson T."/>
            <person name="Song A."/>
            <person name="Song B.-B."/>
            <person name="Dinh H."/>
            <person name="Thornton R."/>
            <person name="Coyle M."/>
            <person name="Francisco L."/>
            <person name="Jackson L."/>
            <person name="Javaid M."/>
            <person name="Korchina V."/>
            <person name="Kovar C."/>
            <person name="Mata R."/>
            <person name="Mathew T."/>
            <person name="Ngo R."/>
            <person name="Nguyen L."/>
            <person name="Nguyen N."/>
            <person name="Okwuonu G."/>
            <person name="Ongeri F."/>
            <person name="Pham C."/>
            <person name="Simmons D."/>
            <person name="Wilczek-Boney K."/>
            <person name="Hale W."/>
            <person name="Jakkamsetti A."/>
            <person name="Pham P."/>
            <person name="Ruth R."/>
            <person name="San Lucas F."/>
            <person name="Warren J."/>
            <person name="Zhang J."/>
            <person name="Zhao Z."/>
            <person name="Zhou C."/>
            <person name="Zhu D."/>
            <person name="Lee S."/>
            <person name="Bess C."/>
            <person name="Blankenburg K."/>
            <person name="Forbes L."/>
            <person name="Fu Q."/>
            <person name="Gubbala S."/>
            <person name="Hirani K."/>
            <person name="Jayaseelan J.C."/>
            <person name="Lara F."/>
            <person name="Munidasa M."/>
            <person name="Palculict T."/>
            <person name="Patil S."/>
            <person name="Pu L.-L."/>
            <person name="Saada N."/>
            <person name="Tang L."/>
            <person name="Weissenberger G."/>
            <person name="Zhu Y."/>
            <person name="Hemphill L."/>
            <person name="Shang Y."/>
            <person name="Youmans B."/>
            <person name="Ayvaz T."/>
            <person name="Ross M."/>
            <person name="Santibanez J."/>
            <person name="Aqrawi P."/>
            <person name="Gross S."/>
            <person name="Joshi V."/>
            <person name="Fowler G."/>
            <person name="Nazareth L."/>
            <person name="Reid J."/>
            <person name="Worley K."/>
            <person name="Petrosino J."/>
            <person name="Highlander S."/>
            <person name="Gibbs R."/>
        </authorList>
    </citation>
    <scope>NUCLEOTIDE SEQUENCE [LARGE SCALE GENOMIC DNA]</scope>
    <source>
        <strain evidence="8">ATCC 33269</strain>
    </source>
</reference>
<dbReference type="GO" id="GO:0005886">
    <property type="term" value="C:plasma membrane"/>
    <property type="evidence" value="ECO:0007669"/>
    <property type="project" value="TreeGrafter"/>
</dbReference>
<dbReference type="AlphaFoldDB" id="E7RN28"/>
<evidence type="ECO:0000313" key="9">
    <source>
        <dbReference type="Proteomes" id="UP000005580"/>
    </source>
</evidence>
<sequence>MSWNYFVVFAIVAVMLWITGALAAWKGKPMLVFGATIMGLVVFFSYIVLMWVALERPPLRTMGETRLWYSFFLPLTGIVVYSRWRYPWILSFSTVLATVFVCVNIFRPEIHSKTLMPALQSPWFAPHVIVYMFAYALFGAAFVMAAYLLFIRRKTLASKQEMDICDNLVYVGWAFLTIGMLFGALWANEAWGHYWAWDPKETWAAATWLAYLAYIHYRLDTPHTKARTALWMLVVFFVLLQMCWWGINYLPSAQGASVHTYNLS</sequence>